<gene>
    <name evidence="3" type="ORF">GQ607_002374</name>
</gene>
<sequence>MATVSTTSSYVTWDDLKKFRNPENQRLQADVTSVKQSIQSVQQQLTTVDDIETRVSRIEQQISESEQRKATMLQTMSTMRNFLLRNPSRPIHAVVAYHDGAIVEPDRAKFPKNADEFYSLRCPKTNRQRGMLNYLIGFYDIADLSFVPDNELETINKDETAVSILEDILGLNEDHFIEFRRKAAELANRGKNPPQKRRISIDTDNTARRQPTFDDARERLVLRPDPGEYDIAMRPQSRGSSEWSDHARVFWGPRSTPSENRPSIHGLNAAAVQARREYEANQRRRAERMNEITEFSSGSPTNSASPERYVADRSIDEIVRPVANPESDVQ</sequence>
<keyword evidence="1" id="KW-0175">Coiled coil</keyword>
<dbReference type="EMBL" id="WOWK01000007">
    <property type="protein sequence ID" value="KAF0330495.1"/>
    <property type="molecule type" value="Genomic_DNA"/>
</dbReference>
<feature type="coiled-coil region" evidence="1">
    <location>
        <begin position="24"/>
        <end position="75"/>
    </location>
</feature>
<dbReference type="OrthoDB" id="5416902at2759"/>
<comment type="caution">
    <text evidence="3">The sequence shown here is derived from an EMBL/GenBank/DDBJ whole genome shotgun (WGS) entry which is preliminary data.</text>
</comment>
<dbReference type="Proteomes" id="UP000434172">
    <property type="component" value="Unassembled WGS sequence"/>
</dbReference>
<evidence type="ECO:0000313" key="4">
    <source>
        <dbReference type="Proteomes" id="UP000434172"/>
    </source>
</evidence>
<reference evidence="3 4" key="1">
    <citation type="submission" date="2019-12" db="EMBL/GenBank/DDBJ databases">
        <title>A genome sequence resource for the geographically widespread anthracnose pathogen Colletotrichum asianum.</title>
        <authorList>
            <person name="Meng Y."/>
        </authorList>
    </citation>
    <scope>NUCLEOTIDE SEQUENCE [LARGE SCALE GENOMIC DNA]</scope>
    <source>
        <strain evidence="3 4">ICMP 18580</strain>
    </source>
</reference>
<organism evidence="3 4">
    <name type="scientific">Colletotrichum asianum</name>
    <dbReference type="NCBI Taxonomy" id="702518"/>
    <lineage>
        <taxon>Eukaryota</taxon>
        <taxon>Fungi</taxon>
        <taxon>Dikarya</taxon>
        <taxon>Ascomycota</taxon>
        <taxon>Pezizomycotina</taxon>
        <taxon>Sordariomycetes</taxon>
        <taxon>Hypocreomycetidae</taxon>
        <taxon>Glomerellales</taxon>
        <taxon>Glomerellaceae</taxon>
        <taxon>Colletotrichum</taxon>
        <taxon>Colletotrichum gloeosporioides species complex</taxon>
    </lineage>
</organism>
<evidence type="ECO:0000256" key="1">
    <source>
        <dbReference type="SAM" id="Coils"/>
    </source>
</evidence>
<evidence type="ECO:0000313" key="3">
    <source>
        <dbReference type="EMBL" id="KAF0330495.1"/>
    </source>
</evidence>
<dbReference type="AlphaFoldDB" id="A0A8H3WQH8"/>
<feature type="compositionally biased region" description="Basic and acidic residues" evidence="2">
    <location>
        <begin position="276"/>
        <end position="291"/>
    </location>
</feature>
<evidence type="ECO:0000256" key="2">
    <source>
        <dbReference type="SAM" id="MobiDB-lite"/>
    </source>
</evidence>
<feature type="compositionally biased region" description="Polar residues" evidence="2">
    <location>
        <begin position="293"/>
        <end position="305"/>
    </location>
</feature>
<keyword evidence="4" id="KW-1185">Reference proteome</keyword>
<protein>
    <submittedName>
        <fullName evidence="3">Wac domain-containing protein</fullName>
    </submittedName>
</protein>
<feature type="region of interest" description="Disordered" evidence="2">
    <location>
        <begin position="276"/>
        <end position="308"/>
    </location>
</feature>
<name>A0A8H3WQH8_9PEZI</name>
<proteinExistence type="predicted"/>
<accession>A0A8H3WQH8</accession>